<proteinExistence type="predicted"/>
<dbReference type="STRING" id="1223802.SUTH_01838"/>
<evidence type="ECO:0008006" key="3">
    <source>
        <dbReference type="Google" id="ProtNLM"/>
    </source>
</evidence>
<evidence type="ECO:0000313" key="2">
    <source>
        <dbReference type="Proteomes" id="UP000031637"/>
    </source>
</evidence>
<accession>W0SFS7</accession>
<dbReference type="RefSeq" id="WP_041098733.1">
    <property type="nucleotide sequence ID" value="NZ_AP012547.1"/>
</dbReference>
<dbReference type="KEGG" id="shd:SUTH_01838"/>
<dbReference type="EMBL" id="AP012547">
    <property type="protein sequence ID" value="BAO29630.1"/>
    <property type="molecule type" value="Genomic_DNA"/>
</dbReference>
<dbReference type="HOGENOM" id="CLU_891171_0_0_4"/>
<evidence type="ECO:0000313" key="1">
    <source>
        <dbReference type="EMBL" id="BAO29630.1"/>
    </source>
</evidence>
<dbReference type="AlphaFoldDB" id="W0SFS7"/>
<name>W0SFS7_9PROT</name>
<organism evidence="1 2">
    <name type="scientific">Sulfuritalea hydrogenivorans sk43H</name>
    <dbReference type="NCBI Taxonomy" id="1223802"/>
    <lineage>
        <taxon>Bacteria</taxon>
        <taxon>Pseudomonadati</taxon>
        <taxon>Pseudomonadota</taxon>
        <taxon>Betaproteobacteria</taxon>
        <taxon>Nitrosomonadales</taxon>
        <taxon>Sterolibacteriaceae</taxon>
        <taxon>Sulfuritalea</taxon>
    </lineage>
</organism>
<gene>
    <name evidence="1" type="ORF">SUTH_01838</name>
</gene>
<keyword evidence="2" id="KW-1185">Reference proteome</keyword>
<sequence length="312" mass="33438">MFAPKAPPAVAKVKVGAAKTAPATPPAVPRSAETGIDNFLLLMRRELAEPLGKITELAQRIESLRVAGYVPATLAGEQAFAELAEVSRRGADTASRLIDLGELLAGPPILADEYMMLAERLQRAAAELVETAQTRGVGLRLDDSKQNLAAVYGSRHWLDLALRRLLGLLIADAPVGAHLLLRVRQIGFHQLVTADINHNQPAPATLDLLRGARAGVKAELAAAGRVGELDLGLARAVVELHGGTLKTDITEKGELHQFTLTLPTGQPQALSQRPDCANCPSLHQAEQFARDIGELLNAMQTQQQQISTRSRK</sequence>
<protein>
    <recommendedName>
        <fullName evidence="3">HAMP domain-containing histidine kinase</fullName>
    </recommendedName>
</protein>
<dbReference type="Proteomes" id="UP000031637">
    <property type="component" value="Chromosome"/>
</dbReference>
<reference evidence="1 2" key="1">
    <citation type="journal article" date="2014" name="Syst. Appl. Microbiol.">
        <title>Complete genomes of freshwater sulfur oxidizers Sulfuricella denitrificans skB26 and Sulfuritalea hydrogenivorans sk43H: genetic insights into the sulfur oxidation pathway of betaproteobacteria.</title>
        <authorList>
            <person name="Watanabe T."/>
            <person name="Kojima H."/>
            <person name="Fukui M."/>
        </authorList>
    </citation>
    <scope>NUCLEOTIDE SEQUENCE [LARGE SCALE GENOMIC DNA]</scope>
    <source>
        <strain evidence="1">DSM22779</strain>
    </source>
</reference>